<dbReference type="InterPro" id="IPR017242">
    <property type="entry name" value="BLOC-1_pallidin"/>
</dbReference>
<comment type="subcellular location">
    <subcellularLocation>
        <location evidence="1">Cytoplasm</location>
    </subcellularLocation>
</comment>
<dbReference type="Pfam" id="PF14712">
    <property type="entry name" value="Snapin_Pallidin"/>
    <property type="match status" value="1"/>
</dbReference>
<keyword evidence="6" id="KW-0175">Coiled coil</keyword>
<evidence type="ECO:0000256" key="3">
    <source>
        <dbReference type="ARBA" id="ARBA00019579"/>
    </source>
</evidence>
<dbReference type="PIRSF" id="PIRSF037609">
    <property type="entry name" value="BLOC-1_complex_pallidin"/>
    <property type="match status" value="1"/>
</dbReference>
<dbReference type="AlphaFoldDB" id="A0A834KTI7"/>
<dbReference type="InterPro" id="IPR028119">
    <property type="entry name" value="Snapin/Pallidin/Snn1"/>
</dbReference>
<reference evidence="8" key="1">
    <citation type="journal article" date="2020" name="G3 (Bethesda)">
        <title>High-Quality Assemblies for Three Invasive Social Wasps from the &lt;i&gt;Vespula&lt;/i&gt; Genus.</title>
        <authorList>
            <person name="Harrop T.W.R."/>
            <person name="Guhlin J."/>
            <person name="McLaughlin G.M."/>
            <person name="Permina E."/>
            <person name="Stockwell P."/>
            <person name="Gilligan J."/>
            <person name="Le Lec M.F."/>
            <person name="Gruber M.A.M."/>
            <person name="Quinn O."/>
            <person name="Lovegrove M."/>
            <person name="Duncan E.J."/>
            <person name="Remnant E.J."/>
            <person name="Van Eeckhoven J."/>
            <person name="Graham B."/>
            <person name="Knapp R.A."/>
            <person name="Langford K.W."/>
            <person name="Kronenberg Z."/>
            <person name="Press M.O."/>
            <person name="Eacker S.M."/>
            <person name="Wilson-Rankin E.E."/>
            <person name="Purcell J."/>
            <person name="Lester P.J."/>
            <person name="Dearden P.K."/>
        </authorList>
    </citation>
    <scope>NUCLEOTIDE SEQUENCE</scope>
    <source>
        <strain evidence="8">Marl-1</strain>
    </source>
</reference>
<comment type="similarity">
    <text evidence="2 5">Belongs to the BLOC1S6 family.</text>
</comment>
<evidence type="ECO:0000256" key="6">
    <source>
        <dbReference type="SAM" id="Coils"/>
    </source>
</evidence>
<accession>A0A834KTI7</accession>
<proteinExistence type="inferred from homology"/>
<gene>
    <name evidence="8" type="ORF">HZH66_000658</name>
</gene>
<evidence type="ECO:0000313" key="9">
    <source>
        <dbReference type="Proteomes" id="UP000614350"/>
    </source>
</evidence>
<dbReference type="GO" id="GO:0030133">
    <property type="term" value="C:transport vesicle"/>
    <property type="evidence" value="ECO:0007669"/>
    <property type="project" value="TreeGrafter"/>
</dbReference>
<comment type="caution">
    <text evidence="8">The sequence shown here is derived from an EMBL/GenBank/DDBJ whole genome shotgun (WGS) entry which is preliminary data.</text>
</comment>
<dbReference type="GO" id="GO:0031083">
    <property type="term" value="C:BLOC-1 complex"/>
    <property type="evidence" value="ECO:0007669"/>
    <property type="project" value="TreeGrafter"/>
</dbReference>
<dbReference type="PANTHER" id="PTHR31328:SF2">
    <property type="entry name" value="BIOGENESIS OF LYSOSOME-RELATED ORGANELLES COMPLEX 1 SUBUNIT 6"/>
    <property type="match status" value="1"/>
</dbReference>
<evidence type="ECO:0000256" key="7">
    <source>
        <dbReference type="SAM" id="MobiDB-lite"/>
    </source>
</evidence>
<organism evidence="8 9">
    <name type="scientific">Vespula vulgaris</name>
    <name type="common">Yellow jacket</name>
    <name type="synonym">Wasp</name>
    <dbReference type="NCBI Taxonomy" id="7454"/>
    <lineage>
        <taxon>Eukaryota</taxon>
        <taxon>Metazoa</taxon>
        <taxon>Ecdysozoa</taxon>
        <taxon>Arthropoda</taxon>
        <taxon>Hexapoda</taxon>
        <taxon>Insecta</taxon>
        <taxon>Pterygota</taxon>
        <taxon>Neoptera</taxon>
        <taxon>Endopterygota</taxon>
        <taxon>Hymenoptera</taxon>
        <taxon>Apocrita</taxon>
        <taxon>Aculeata</taxon>
        <taxon>Vespoidea</taxon>
        <taxon>Vespidae</taxon>
        <taxon>Vespinae</taxon>
        <taxon>Vespula</taxon>
    </lineage>
</organism>
<evidence type="ECO:0000256" key="1">
    <source>
        <dbReference type="ARBA" id="ARBA00004496"/>
    </source>
</evidence>
<comment type="function">
    <text evidence="5">Component of the biogenesis of lysosome-related organelles complex-1 (BLOC-1) involved in pigment granule biogenesis.</text>
</comment>
<keyword evidence="9" id="KW-1185">Reference proteome</keyword>
<evidence type="ECO:0000313" key="8">
    <source>
        <dbReference type="EMBL" id="KAF7411762.1"/>
    </source>
</evidence>
<feature type="region of interest" description="Disordered" evidence="7">
    <location>
        <begin position="128"/>
        <end position="153"/>
    </location>
</feature>
<evidence type="ECO:0000256" key="4">
    <source>
        <dbReference type="ARBA" id="ARBA00022490"/>
    </source>
</evidence>
<dbReference type="EMBL" id="JACSEA010000001">
    <property type="protein sequence ID" value="KAF7411762.1"/>
    <property type="molecule type" value="Genomic_DNA"/>
</dbReference>
<name>A0A834KTI7_VESVU</name>
<dbReference type="Proteomes" id="UP000614350">
    <property type="component" value="Unassembled WGS sequence"/>
</dbReference>
<keyword evidence="4" id="KW-0963">Cytoplasm</keyword>
<feature type="coiled-coil region" evidence="6">
    <location>
        <begin position="45"/>
        <end position="83"/>
    </location>
</feature>
<evidence type="ECO:0000256" key="5">
    <source>
        <dbReference type="PIRNR" id="PIRNR037609"/>
    </source>
</evidence>
<sequence length="153" mass="17791">MMVDIDEAEVTKVQSQNDSIKDIADFSKATEKLATGILTIYQPSLEKVKENLNELTSKQEVLLDQIQNDNKKLQDVLEDTDLNEMFATIKLYQGKLTTIKKEMVMVHDRTFKLKKRALRLQQIKQKEALGREQQREQELRREQELIGKPTTSQ</sequence>
<feature type="compositionally biased region" description="Basic and acidic residues" evidence="7">
    <location>
        <begin position="128"/>
        <end position="145"/>
    </location>
</feature>
<protein>
    <recommendedName>
        <fullName evidence="3 5">Biogenesis of lysosome-related organelles complex 1 subunit 6</fullName>
        <shortName evidence="5">BLOC-1 subunit 6</shortName>
    </recommendedName>
</protein>
<dbReference type="PANTHER" id="PTHR31328">
    <property type="entry name" value="BIOGENESIS OF LYSOSOME-RELATED ORGANELLES COMPLEX 1 SUBUNIT 6"/>
    <property type="match status" value="1"/>
</dbReference>
<evidence type="ECO:0000256" key="2">
    <source>
        <dbReference type="ARBA" id="ARBA00005767"/>
    </source>
</evidence>